<evidence type="ECO:0000256" key="4">
    <source>
        <dbReference type="ARBA" id="ARBA00022617"/>
    </source>
</evidence>
<feature type="transmembrane region" description="Helical" evidence="12">
    <location>
        <begin position="223"/>
        <end position="241"/>
    </location>
</feature>
<dbReference type="InParanoid" id="F0XTZ8"/>
<feature type="transmembrane region" description="Helical" evidence="12">
    <location>
        <begin position="81"/>
        <end position="103"/>
    </location>
</feature>
<dbReference type="GeneID" id="25977808"/>
<feature type="transmembrane region" description="Helical" evidence="12">
    <location>
        <begin position="192"/>
        <end position="211"/>
    </location>
</feature>
<evidence type="ECO:0000256" key="9">
    <source>
        <dbReference type="ARBA" id="ARBA00023004"/>
    </source>
</evidence>
<comment type="cofactor">
    <cofactor evidence="1">
        <name>heme b</name>
        <dbReference type="ChEBI" id="CHEBI:60344"/>
    </cofactor>
</comment>
<evidence type="ECO:0000256" key="1">
    <source>
        <dbReference type="ARBA" id="ARBA00001970"/>
    </source>
</evidence>
<dbReference type="PANTHER" id="PTHR15422:SF45">
    <property type="entry name" value="CYTOCHROME B561 DOMAIN-CONTAINING PROTEIN"/>
    <property type="match status" value="1"/>
</dbReference>
<dbReference type="AlphaFoldDB" id="F0XTZ8"/>
<feature type="transmembrane region" description="Helical" evidence="12">
    <location>
        <begin position="50"/>
        <end position="69"/>
    </location>
</feature>
<evidence type="ECO:0000313" key="15">
    <source>
        <dbReference type="Proteomes" id="UP000007796"/>
    </source>
</evidence>
<dbReference type="STRING" id="655863.F0XTZ8"/>
<name>F0XTZ8_GROCL</name>
<evidence type="ECO:0000256" key="8">
    <source>
        <dbReference type="ARBA" id="ARBA00022989"/>
    </source>
</evidence>
<evidence type="ECO:0000256" key="6">
    <source>
        <dbReference type="ARBA" id="ARBA00022723"/>
    </source>
</evidence>
<evidence type="ECO:0000256" key="5">
    <source>
        <dbReference type="ARBA" id="ARBA00022692"/>
    </source>
</evidence>
<dbReference type="HOGENOM" id="CLU_090067_1_0_1"/>
<keyword evidence="9" id="KW-0408">Iron</keyword>
<organism evidence="15">
    <name type="scientific">Grosmannia clavigera (strain kw1407 / UAMH 11150)</name>
    <name type="common">Blue stain fungus</name>
    <name type="synonym">Graphiocladiella clavigera</name>
    <dbReference type="NCBI Taxonomy" id="655863"/>
    <lineage>
        <taxon>Eukaryota</taxon>
        <taxon>Fungi</taxon>
        <taxon>Dikarya</taxon>
        <taxon>Ascomycota</taxon>
        <taxon>Pezizomycotina</taxon>
        <taxon>Sordariomycetes</taxon>
        <taxon>Sordariomycetidae</taxon>
        <taxon>Ophiostomatales</taxon>
        <taxon>Ophiostomataceae</taxon>
        <taxon>Leptographium</taxon>
    </lineage>
</organism>
<keyword evidence="5 12" id="KW-0812">Transmembrane</keyword>
<dbReference type="EMBL" id="GL630006">
    <property type="protein sequence ID" value="EFW98729.1"/>
    <property type="molecule type" value="Genomic_DNA"/>
</dbReference>
<keyword evidence="15" id="KW-1185">Reference proteome</keyword>
<dbReference type="RefSeq" id="XP_014168212.1">
    <property type="nucleotide sequence ID" value="XM_014312737.1"/>
</dbReference>
<evidence type="ECO:0000256" key="7">
    <source>
        <dbReference type="ARBA" id="ARBA00022982"/>
    </source>
</evidence>
<feature type="region of interest" description="Disordered" evidence="11">
    <location>
        <begin position="1"/>
        <end position="24"/>
    </location>
</feature>
<comment type="subcellular location">
    <subcellularLocation>
        <location evidence="2">Membrane</location>
        <topology evidence="2">Multi-pass membrane protein</topology>
    </subcellularLocation>
</comment>
<dbReference type="Pfam" id="PF03188">
    <property type="entry name" value="Cytochrom_B561"/>
    <property type="match status" value="1"/>
</dbReference>
<proteinExistence type="predicted"/>
<dbReference type="InterPro" id="IPR006593">
    <property type="entry name" value="Cyt_b561/ferric_Rdtase_TM"/>
</dbReference>
<dbReference type="PROSITE" id="PS50939">
    <property type="entry name" value="CYTOCHROME_B561"/>
    <property type="match status" value="1"/>
</dbReference>
<gene>
    <name evidence="14" type="ORF">CMQ_4581</name>
</gene>
<dbReference type="SMART" id="SM00665">
    <property type="entry name" value="B561"/>
    <property type="match status" value="1"/>
</dbReference>
<dbReference type="Gene3D" id="1.20.120.1770">
    <property type="match status" value="1"/>
</dbReference>
<dbReference type="InterPro" id="IPR045150">
    <property type="entry name" value="CYB561D1/2"/>
</dbReference>
<evidence type="ECO:0000313" key="14">
    <source>
        <dbReference type="EMBL" id="EFW98729.1"/>
    </source>
</evidence>
<evidence type="ECO:0000256" key="3">
    <source>
        <dbReference type="ARBA" id="ARBA00022448"/>
    </source>
</evidence>
<feature type="transmembrane region" description="Helical" evidence="12">
    <location>
        <begin position="115"/>
        <end position="134"/>
    </location>
</feature>
<keyword evidence="8 12" id="KW-1133">Transmembrane helix</keyword>
<dbReference type="GO" id="GO:0140575">
    <property type="term" value="F:transmembrane monodehydroascorbate reductase activity"/>
    <property type="evidence" value="ECO:0007669"/>
    <property type="project" value="InterPro"/>
</dbReference>
<feature type="transmembrane region" description="Helical" evidence="12">
    <location>
        <begin position="146"/>
        <end position="172"/>
    </location>
</feature>
<evidence type="ECO:0000256" key="12">
    <source>
        <dbReference type="SAM" id="Phobius"/>
    </source>
</evidence>
<keyword evidence="4" id="KW-0349">Heme</keyword>
<reference evidence="14 15" key="1">
    <citation type="journal article" date="2011" name="Proc. Natl. Acad. Sci. U.S.A.">
        <title>Genome and transcriptome analyses of the mountain pine beetle-fungal symbiont Grosmannia clavigera, a lodgepole pine pathogen.</title>
        <authorList>
            <person name="DiGuistini S."/>
            <person name="Wang Y."/>
            <person name="Liao N.Y."/>
            <person name="Taylor G."/>
            <person name="Tanguay P."/>
            <person name="Feau N."/>
            <person name="Henrissat B."/>
            <person name="Chan S.K."/>
            <person name="Hesse-Orce U."/>
            <person name="Alamouti S.M."/>
            <person name="Tsui C.K.M."/>
            <person name="Docking R.T."/>
            <person name="Levasseur A."/>
            <person name="Haridas S."/>
            <person name="Robertson G."/>
            <person name="Birol I."/>
            <person name="Holt R.A."/>
            <person name="Marra M.A."/>
            <person name="Hamelin R.C."/>
            <person name="Hirst M."/>
            <person name="Jones S.J.M."/>
            <person name="Bohlmann J."/>
            <person name="Breuil C."/>
        </authorList>
    </citation>
    <scope>NUCLEOTIDE SEQUENCE [LARGE SCALE GENOMIC DNA]</scope>
    <source>
        <strain evidence="15">kw1407 / UAMH 11150</strain>
    </source>
</reference>
<dbReference type="eggNOG" id="ENOG502S87A">
    <property type="taxonomic scope" value="Eukaryota"/>
</dbReference>
<feature type="domain" description="Cytochrome b561" evidence="13">
    <location>
        <begin position="41"/>
        <end position="244"/>
    </location>
</feature>
<protein>
    <submittedName>
        <fullName evidence="14">Cytochrome b561-like protein</fullName>
    </submittedName>
</protein>
<dbReference type="CDD" id="cd08761">
    <property type="entry name" value="Cyt_b561_CYB561D2_like"/>
    <property type="match status" value="1"/>
</dbReference>
<accession>F0XTZ8</accession>
<dbReference type="OrthoDB" id="432881at2759"/>
<keyword evidence="3" id="KW-0813">Transport</keyword>
<keyword evidence="7" id="KW-0249">Electron transport</keyword>
<evidence type="ECO:0000256" key="10">
    <source>
        <dbReference type="ARBA" id="ARBA00023136"/>
    </source>
</evidence>
<evidence type="ECO:0000256" key="2">
    <source>
        <dbReference type="ARBA" id="ARBA00004141"/>
    </source>
</evidence>
<keyword evidence="6" id="KW-0479">Metal-binding</keyword>
<evidence type="ECO:0000259" key="13">
    <source>
        <dbReference type="PROSITE" id="PS50939"/>
    </source>
</evidence>
<keyword evidence="10 12" id="KW-0472">Membrane</keyword>
<evidence type="ECO:0000256" key="11">
    <source>
        <dbReference type="SAM" id="MobiDB-lite"/>
    </source>
</evidence>
<dbReference type="Proteomes" id="UP000007796">
    <property type="component" value="Unassembled WGS sequence"/>
</dbReference>
<dbReference type="PANTHER" id="PTHR15422">
    <property type="entry name" value="OS05G0565100 PROTEIN"/>
    <property type="match status" value="1"/>
</dbReference>
<sequence>MSATPETSAGLPIPDEPISRTESAPLLGDPGDVLQRSGESLVPNLYTGTAWLAQAGILLLVALVWAAVFRHPLLPLFSPHPLLQSLGIFVLVQAILVLQPTAAPTDKVRGARVHGALQLLSLVLFAAGISLIEANKIRSHGVHLHSAHGVLGVITAVVLLGQYVFGFLIWAAPVGLFGRVDRAKALYKQHRWTGYAVLLPLLLATALTATATDYNVNVLDIRTWAVLVAAVLIVVGVYPRIHGRKLGLWN</sequence>
<dbReference type="GO" id="GO:0046872">
    <property type="term" value="F:metal ion binding"/>
    <property type="evidence" value="ECO:0007669"/>
    <property type="project" value="UniProtKB-KW"/>
</dbReference>
<dbReference type="GO" id="GO:0016020">
    <property type="term" value="C:membrane"/>
    <property type="evidence" value="ECO:0007669"/>
    <property type="project" value="UniProtKB-SubCell"/>
</dbReference>